<proteinExistence type="inferred from homology"/>
<dbReference type="Gene3D" id="1.20.1070.10">
    <property type="entry name" value="Rhodopsin 7-helix transmembrane proteins"/>
    <property type="match status" value="1"/>
</dbReference>
<comment type="subcellular location">
    <subcellularLocation>
        <location evidence="1">Membrane</location>
        <topology evidence="1">Multi-pass membrane protein</topology>
    </subcellularLocation>
</comment>
<dbReference type="SMART" id="SM01381">
    <property type="entry name" value="7TM_GPCR_Srsx"/>
    <property type="match status" value="1"/>
</dbReference>
<evidence type="ECO:0000256" key="9">
    <source>
        <dbReference type="RuleBase" id="RU000688"/>
    </source>
</evidence>
<dbReference type="Proteomes" id="UP000494165">
    <property type="component" value="Unassembled WGS sequence"/>
</dbReference>
<keyword evidence="7 9" id="KW-0675">Receptor</keyword>
<dbReference type="OrthoDB" id="5950040at2759"/>
<organism evidence="12 13">
    <name type="scientific">Cloeon dipterum</name>
    <dbReference type="NCBI Taxonomy" id="197152"/>
    <lineage>
        <taxon>Eukaryota</taxon>
        <taxon>Metazoa</taxon>
        <taxon>Ecdysozoa</taxon>
        <taxon>Arthropoda</taxon>
        <taxon>Hexapoda</taxon>
        <taxon>Insecta</taxon>
        <taxon>Pterygota</taxon>
        <taxon>Palaeoptera</taxon>
        <taxon>Ephemeroptera</taxon>
        <taxon>Pisciforma</taxon>
        <taxon>Baetidae</taxon>
        <taxon>Cloeon</taxon>
    </lineage>
</organism>
<evidence type="ECO:0000256" key="10">
    <source>
        <dbReference type="SAM" id="Phobius"/>
    </source>
</evidence>
<feature type="transmembrane region" description="Helical" evidence="10">
    <location>
        <begin position="30"/>
        <end position="55"/>
    </location>
</feature>
<evidence type="ECO:0000256" key="1">
    <source>
        <dbReference type="ARBA" id="ARBA00004141"/>
    </source>
</evidence>
<evidence type="ECO:0000256" key="7">
    <source>
        <dbReference type="ARBA" id="ARBA00023170"/>
    </source>
</evidence>
<keyword evidence="6 10" id="KW-0472">Membrane</keyword>
<comment type="caution">
    <text evidence="12">The sequence shown here is derived from an EMBL/GenBank/DDBJ whole genome shotgun (WGS) entry which is preliminary data.</text>
</comment>
<sequence>MDALFNTSNISLLYDYHPLNDVRELTAQEIITLVAYGVMFCTGIVGNIFVCVVIARQPSMHTVTNFFLVSLAIADIIILSVEMPNEVHINYFMGNQPWKLGEIVCKLTAALIPETATNASVLTILAFSVERYVAICYPLRSLALSHLRRAKRILTAIWLTSFVCAVPFGLDFELVSVNAIQPFLQCDATGLIVKDYYVDIISSVLFFIIPFTVMVYLYSRIAMVVRSRKSIGESRTLDASTKSVIRMLAAVVFSFFLCWAPFHFQRLFFTHLSEQNLFLAEINHWLYVISGFSFYLSSTLNPILYNVMSAKYRNAFKATLCGRIM</sequence>
<dbReference type="PROSITE" id="PS50262">
    <property type="entry name" value="G_PROTEIN_RECEP_F1_2"/>
    <property type="match status" value="1"/>
</dbReference>
<feature type="transmembrane region" description="Helical" evidence="10">
    <location>
        <begin position="152"/>
        <end position="170"/>
    </location>
</feature>
<evidence type="ECO:0000256" key="4">
    <source>
        <dbReference type="ARBA" id="ARBA00022989"/>
    </source>
</evidence>
<keyword evidence="13" id="KW-1185">Reference proteome</keyword>
<dbReference type="InterPro" id="IPR000276">
    <property type="entry name" value="GPCR_Rhodpsn"/>
</dbReference>
<evidence type="ECO:0000256" key="8">
    <source>
        <dbReference type="ARBA" id="ARBA00023224"/>
    </source>
</evidence>
<evidence type="ECO:0000259" key="11">
    <source>
        <dbReference type="PROSITE" id="PS50262"/>
    </source>
</evidence>
<evidence type="ECO:0000256" key="6">
    <source>
        <dbReference type="ARBA" id="ARBA00023136"/>
    </source>
</evidence>
<keyword evidence="5 9" id="KW-0297">G-protein coupled receptor</keyword>
<feature type="domain" description="G-protein coupled receptors family 1 profile" evidence="11">
    <location>
        <begin position="46"/>
        <end position="305"/>
    </location>
</feature>
<feature type="transmembrane region" description="Helical" evidence="10">
    <location>
        <begin position="62"/>
        <end position="81"/>
    </location>
</feature>
<feature type="transmembrane region" description="Helical" evidence="10">
    <location>
        <begin position="284"/>
        <end position="307"/>
    </location>
</feature>
<gene>
    <name evidence="12" type="ORF">CLODIP_2_CD13479</name>
</gene>
<dbReference type="EMBL" id="CADEPI010000092">
    <property type="protein sequence ID" value="CAB3374014.1"/>
    <property type="molecule type" value="Genomic_DNA"/>
</dbReference>
<name>A0A8S1D141_9INSE</name>
<evidence type="ECO:0000256" key="2">
    <source>
        <dbReference type="ARBA" id="ARBA00010663"/>
    </source>
</evidence>
<evidence type="ECO:0000256" key="3">
    <source>
        <dbReference type="ARBA" id="ARBA00022692"/>
    </source>
</evidence>
<protein>
    <recommendedName>
        <fullName evidence="11">G-protein coupled receptors family 1 profile domain-containing protein</fullName>
    </recommendedName>
</protein>
<dbReference type="PANTHER" id="PTHR24243">
    <property type="entry name" value="G-PROTEIN COUPLED RECEPTOR"/>
    <property type="match status" value="1"/>
</dbReference>
<keyword evidence="3 9" id="KW-0812">Transmembrane</keyword>
<evidence type="ECO:0000313" key="13">
    <source>
        <dbReference type="Proteomes" id="UP000494165"/>
    </source>
</evidence>
<evidence type="ECO:0000313" key="12">
    <source>
        <dbReference type="EMBL" id="CAB3374014.1"/>
    </source>
</evidence>
<accession>A0A8S1D141</accession>
<reference evidence="12 13" key="1">
    <citation type="submission" date="2020-04" db="EMBL/GenBank/DDBJ databases">
        <authorList>
            <person name="Alioto T."/>
            <person name="Alioto T."/>
            <person name="Gomez Garrido J."/>
        </authorList>
    </citation>
    <scope>NUCLEOTIDE SEQUENCE [LARGE SCALE GENOMIC DNA]</scope>
</reference>
<dbReference type="GO" id="GO:0005886">
    <property type="term" value="C:plasma membrane"/>
    <property type="evidence" value="ECO:0007669"/>
    <property type="project" value="TreeGrafter"/>
</dbReference>
<comment type="similarity">
    <text evidence="2 9">Belongs to the G-protein coupled receptor 1 family.</text>
</comment>
<dbReference type="Pfam" id="PF00001">
    <property type="entry name" value="7tm_1"/>
    <property type="match status" value="1"/>
</dbReference>
<dbReference type="InterPro" id="IPR017452">
    <property type="entry name" value="GPCR_Rhodpsn_7TM"/>
</dbReference>
<dbReference type="PRINTS" id="PR00237">
    <property type="entry name" value="GPCRRHODOPSN"/>
</dbReference>
<feature type="transmembrane region" description="Helical" evidence="10">
    <location>
        <begin position="200"/>
        <end position="223"/>
    </location>
</feature>
<dbReference type="PROSITE" id="PS00237">
    <property type="entry name" value="G_PROTEIN_RECEP_F1_1"/>
    <property type="match status" value="1"/>
</dbReference>
<dbReference type="PANTHER" id="PTHR24243:SF107">
    <property type="entry name" value="NEUROPEPTIDES CAPA RECEPTOR"/>
    <property type="match status" value="1"/>
</dbReference>
<keyword evidence="4 10" id="KW-1133">Transmembrane helix</keyword>
<dbReference type="GO" id="GO:0008188">
    <property type="term" value="F:neuropeptide receptor activity"/>
    <property type="evidence" value="ECO:0007669"/>
    <property type="project" value="TreeGrafter"/>
</dbReference>
<keyword evidence="8 9" id="KW-0807">Transducer</keyword>
<dbReference type="AlphaFoldDB" id="A0A8S1D141"/>
<dbReference type="SUPFAM" id="SSF81321">
    <property type="entry name" value="Family A G protein-coupled receptor-like"/>
    <property type="match status" value="1"/>
</dbReference>
<evidence type="ECO:0000256" key="5">
    <source>
        <dbReference type="ARBA" id="ARBA00023040"/>
    </source>
</evidence>
<feature type="transmembrane region" description="Helical" evidence="10">
    <location>
        <begin position="244"/>
        <end position="264"/>
    </location>
</feature>